<gene>
    <name evidence="3" type="primary">NCAS0F01790</name>
    <name evidence="3" type="ordered locus">NCAS_0F01790</name>
</gene>
<dbReference type="GO" id="GO:0004721">
    <property type="term" value="F:phosphoprotein phosphatase activity"/>
    <property type="evidence" value="ECO:0007669"/>
    <property type="project" value="EnsemblFungi"/>
</dbReference>
<dbReference type="PANTHER" id="PTHR28249:SF1">
    <property type="entry name" value="SPORULATION-SPECIFIC PROTEIN SPO7"/>
    <property type="match status" value="1"/>
</dbReference>
<evidence type="ECO:0000313" key="4">
    <source>
        <dbReference type="Proteomes" id="UP000001640"/>
    </source>
</evidence>
<keyword evidence="4" id="KW-1185">Reference proteome</keyword>
<dbReference type="FunCoup" id="G0VGP2">
    <property type="interactions" value="41"/>
</dbReference>
<sequence>MEEGCSNQEELVLPTLKLSNNEEENFNINAAASPIENKNLTPKNKPIDKMTDPIEPIENVKASSQSDSGSDNTDKNLMPSIKDNQKDENSIRKRSNSRTSSGKNLKSSSDISPASKIFRNLLILEDDLRKQARQERKLKWQFTCFISCLTGVAGFVLYELYFDDDLGRSLGKMYRFSLQFTLCFILITLVLFRLSGQYKRTIIIPRRFFVSANKGLRQFNVKLVKVGSMWDERVADLIRYMSRKIAYCNLYFLTNLLRLAEQNTIVIFWRSVALRSQPRIGAVDVKLILIPRAFSAEVQEGWEIYRDEFWAREGARRRQQVDQDSNRPTTAPTTK</sequence>
<dbReference type="HOGENOM" id="CLU_065195_1_0_1"/>
<dbReference type="PANTHER" id="PTHR28249">
    <property type="entry name" value="SPORULATION-SPECIFIC PROTEIN SPO7"/>
    <property type="match status" value="1"/>
</dbReference>
<dbReference type="Proteomes" id="UP000001640">
    <property type="component" value="Chromosome 6"/>
</dbReference>
<dbReference type="GO" id="GO:0019888">
    <property type="term" value="F:protein phosphatase regulator activity"/>
    <property type="evidence" value="ECO:0007669"/>
    <property type="project" value="InterPro"/>
</dbReference>
<feature type="compositionally biased region" description="Polar residues" evidence="1">
    <location>
        <begin position="326"/>
        <end position="335"/>
    </location>
</feature>
<evidence type="ECO:0000313" key="3">
    <source>
        <dbReference type="EMBL" id="CCC70663.1"/>
    </source>
</evidence>
<feature type="compositionally biased region" description="Basic and acidic residues" evidence="1">
    <location>
        <begin position="315"/>
        <end position="325"/>
    </location>
</feature>
<keyword evidence="2" id="KW-0472">Membrane</keyword>
<dbReference type="STRING" id="1064592.G0VGP2"/>
<dbReference type="GeneID" id="96904311"/>
<dbReference type="eggNOG" id="ENOG502QTI4">
    <property type="taxonomic scope" value="Eukaryota"/>
</dbReference>
<protein>
    <recommendedName>
        <fullName evidence="5">Spo7-like protein</fullName>
    </recommendedName>
</protein>
<evidence type="ECO:0000256" key="1">
    <source>
        <dbReference type="SAM" id="MobiDB-lite"/>
    </source>
</evidence>
<dbReference type="RefSeq" id="XP_003677018.1">
    <property type="nucleotide sequence ID" value="XM_003676970.1"/>
</dbReference>
<name>G0VGP2_NAUCA</name>
<reference evidence="3 4" key="1">
    <citation type="journal article" date="2011" name="Proc. Natl. Acad. Sci. U.S.A.">
        <title>Evolutionary erosion of yeast sex chromosomes by mating-type switching accidents.</title>
        <authorList>
            <person name="Gordon J.L."/>
            <person name="Armisen D."/>
            <person name="Proux-Wera E."/>
            <person name="Oheigeartaigh S.S."/>
            <person name="Byrne K.P."/>
            <person name="Wolfe K.H."/>
        </authorList>
    </citation>
    <scope>NUCLEOTIDE SEQUENCE [LARGE SCALE GENOMIC DNA]</scope>
    <source>
        <strain evidence="4">ATCC 76901 / BCRC 22586 / CBS 4309 / NBRC 1992 / NRRL Y-12630</strain>
    </source>
</reference>
<feature type="compositionally biased region" description="Polar residues" evidence="1">
    <location>
        <begin position="97"/>
        <end position="109"/>
    </location>
</feature>
<dbReference type="EMBL" id="HE576757">
    <property type="protein sequence ID" value="CCC70663.1"/>
    <property type="molecule type" value="Genomic_DNA"/>
</dbReference>
<feature type="transmembrane region" description="Helical" evidence="2">
    <location>
        <begin position="140"/>
        <end position="161"/>
    </location>
</feature>
<dbReference type="GO" id="GO:0071072">
    <property type="term" value="P:negative regulation of phospholipid biosynthetic process"/>
    <property type="evidence" value="ECO:0007669"/>
    <property type="project" value="EnsemblFungi"/>
</dbReference>
<evidence type="ECO:0008006" key="5">
    <source>
        <dbReference type="Google" id="ProtNLM"/>
    </source>
</evidence>
<feature type="compositionally biased region" description="Polar residues" evidence="1">
    <location>
        <begin position="61"/>
        <end position="71"/>
    </location>
</feature>
<evidence type="ECO:0000256" key="2">
    <source>
        <dbReference type="SAM" id="Phobius"/>
    </source>
</evidence>
<reference key="2">
    <citation type="submission" date="2011-08" db="EMBL/GenBank/DDBJ databases">
        <title>Genome sequence of Naumovozyma castellii.</title>
        <authorList>
            <person name="Gordon J.L."/>
            <person name="Armisen D."/>
            <person name="Proux-Wera E."/>
            <person name="OhEigeartaigh S.S."/>
            <person name="Byrne K.P."/>
            <person name="Wolfe K.H."/>
        </authorList>
    </citation>
    <scope>NUCLEOTIDE SEQUENCE</scope>
    <source>
        <strain>Type strain:CBS 4309</strain>
    </source>
</reference>
<accession>G0VGP2</accession>
<dbReference type="GO" id="GO:0061709">
    <property type="term" value="P:reticulophagy"/>
    <property type="evidence" value="ECO:0007669"/>
    <property type="project" value="EnsemblFungi"/>
</dbReference>
<proteinExistence type="predicted"/>
<keyword evidence="2" id="KW-0812">Transmembrane</keyword>
<dbReference type="KEGG" id="ncs:NCAS_0F01790"/>
<organism evidence="3 4">
    <name type="scientific">Naumovozyma castellii</name>
    <name type="common">Yeast</name>
    <name type="synonym">Saccharomyces castellii</name>
    <dbReference type="NCBI Taxonomy" id="27288"/>
    <lineage>
        <taxon>Eukaryota</taxon>
        <taxon>Fungi</taxon>
        <taxon>Dikarya</taxon>
        <taxon>Ascomycota</taxon>
        <taxon>Saccharomycotina</taxon>
        <taxon>Saccharomycetes</taxon>
        <taxon>Saccharomycetales</taxon>
        <taxon>Saccharomycetaceae</taxon>
        <taxon>Naumovozyma</taxon>
    </lineage>
</organism>
<dbReference type="InParanoid" id="G0VGP2"/>
<feature type="region of interest" description="Disordered" evidence="1">
    <location>
        <begin position="1"/>
        <end position="109"/>
    </location>
</feature>
<keyword evidence="2" id="KW-1133">Transmembrane helix</keyword>
<dbReference type="Pfam" id="PF03907">
    <property type="entry name" value="Spo7"/>
    <property type="match status" value="1"/>
</dbReference>
<dbReference type="GO" id="GO:0071595">
    <property type="term" value="C:Nem1-Spo7 phosphatase complex"/>
    <property type="evidence" value="ECO:0007669"/>
    <property type="project" value="EnsemblFungi"/>
</dbReference>
<feature type="transmembrane region" description="Helical" evidence="2">
    <location>
        <begin position="173"/>
        <end position="192"/>
    </location>
</feature>
<dbReference type="AlphaFoldDB" id="G0VGP2"/>
<dbReference type="OrthoDB" id="5599171at2759"/>
<dbReference type="InterPro" id="IPR005605">
    <property type="entry name" value="Spo7"/>
</dbReference>
<feature type="region of interest" description="Disordered" evidence="1">
    <location>
        <begin position="315"/>
        <end position="335"/>
    </location>
</feature>
<dbReference type="GO" id="GO:0006998">
    <property type="term" value="P:nuclear envelope organization"/>
    <property type="evidence" value="ECO:0007669"/>
    <property type="project" value="EnsemblFungi"/>
</dbReference>
<dbReference type="OMA" id="EYKRTIV"/>